<gene>
    <name evidence="1" type="ORF">GCM10025867_28620</name>
</gene>
<dbReference type="Proteomes" id="UP001321486">
    <property type="component" value="Chromosome"/>
</dbReference>
<dbReference type="EMBL" id="AP027732">
    <property type="protein sequence ID" value="BDZ50621.1"/>
    <property type="molecule type" value="Genomic_DNA"/>
</dbReference>
<sequence length="49" mass="5291">MLAIGTPEQLAKVPESHTGRFLAEILSMPRAEIPAPAKARKPRAKALAR</sequence>
<organism evidence="1 2">
    <name type="scientific">Frondihabitans sucicola</name>
    <dbReference type="NCBI Taxonomy" id="1268041"/>
    <lineage>
        <taxon>Bacteria</taxon>
        <taxon>Bacillati</taxon>
        <taxon>Actinomycetota</taxon>
        <taxon>Actinomycetes</taxon>
        <taxon>Micrococcales</taxon>
        <taxon>Microbacteriaceae</taxon>
        <taxon>Frondihabitans</taxon>
    </lineage>
</organism>
<keyword evidence="2" id="KW-1185">Reference proteome</keyword>
<name>A0ABM8GQ84_9MICO</name>
<protein>
    <recommendedName>
        <fullName evidence="3">ABC transporter ATP-binding protein</fullName>
    </recommendedName>
</protein>
<evidence type="ECO:0000313" key="1">
    <source>
        <dbReference type="EMBL" id="BDZ50621.1"/>
    </source>
</evidence>
<evidence type="ECO:0000313" key="2">
    <source>
        <dbReference type="Proteomes" id="UP001321486"/>
    </source>
</evidence>
<accession>A0ABM8GQ84</accession>
<reference evidence="2" key="1">
    <citation type="journal article" date="2019" name="Int. J. Syst. Evol. Microbiol.">
        <title>The Global Catalogue of Microorganisms (GCM) 10K type strain sequencing project: providing services to taxonomists for standard genome sequencing and annotation.</title>
        <authorList>
            <consortium name="The Broad Institute Genomics Platform"/>
            <consortium name="The Broad Institute Genome Sequencing Center for Infectious Disease"/>
            <person name="Wu L."/>
            <person name="Ma J."/>
        </authorList>
    </citation>
    <scope>NUCLEOTIDE SEQUENCE [LARGE SCALE GENOMIC DNA]</scope>
    <source>
        <strain evidence="2">NBRC 108728</strain>
    </source>
</reference>
<evidence type="ECO:0008006" key="3">
    <source>
        <dbReference type="Google" id="ProtNLM"/>
    </source>
</evidence>
<proteinExistence type="predicted"/>